<name>A0A8S9S9W3_BRACR</name>
<proteinExistence type="predicted"/>
<comment type="caution">
    <text evidence="1">The sequence shown here is derived from an EMBL/GenBank/DDBJ whole genome shotgun (WGS) entry which is preliminary data.</text>
</comment>
<evidence type="ECO:0000313" key="2">
    <source>
        <dbReference type="Proteomes" id="UP000712600"/>
    </source>
</evidence>
<organism evidence="1 2">
    <name type="scientific">Brassica cretica</name>
    <name type="common">Mustard</name>
    <dbReference type="NCBI Taxonomy" id="69181"/>
    <lineage>
        <taxon>Eukaryota</taxon>
        <taxon>Viridiplantae</taxon>
        <taxon>Streptophyta</taxon>
        <taxon>Embryophyta</taxon>
        <taxon>Tracheophyta</taxon>
        <taxon>Spermatophyta</taxon>
        <taxon>Magnoliopsida</taxon>
        <taxon>eudicotyledons</taxon>
        <taxon>Gunneridae</taxon>
        <taxon>Pentapetalae</taxon>
        <taxon>rosids</taxon>
        <taxon>malvids</taxon>
        <taxon>Brassicales</taxon>
        <taxon>Brassicaceae</taxon>
        <taxon>Brassiceae</taxon>
        <taxon>Brassica</taxon>
    </lineage>
</organism>
<gene>
    <name evidence="1" type="ORF">F2Q69_00027064</name>
</gene>
<dbReference type="AlphaFoldDB" id="A0A8S9S9W3"/>
<dbReference type="EMBL" id="QGKX02000088">
    <property type="protein sequence ID" value="KAF3588674.1"/>
    <property type="molecule type" value="Genomic_DNA"/>
</dbReference>
<dbReference type="Proteomes" id="UP000712600">
    <property type="component" value="Unassembled WGS sequence"/>
</dbReference>
<sequence>MNNQLFKFSALSLSSLSLKLSEIERCRLLFAGIFFRPRFPLFGLWSPASDDFFSIVLDGSCLRESVAPLAPYSPALIRICSVIGHLLLWIIISPVKRSSDDVSGGFSLQGHVFSLRYAIVRVFPSLHVVD</sequence>
<evidence type="ECO:0000313" key="1">
    <source>
        <dbReference type="EMBL" id="KAF3588674.1"/>
    </source>
</evidence>
<protein>
    <submittedName>
        <fullName evidence="1">Uncharacterized protein</fullName>
    </submittedName>
</protein>
<reference evidence="1" key="1">
    <citation type="submission" date="2019-12" db="EMBL/GenBank/DDBJ databases">
        <title>Genome sequencing and annotation of Brassica cretica.</title>
        <authorList>
            <person name="Studholme D.J."/>
            <person name="Sarris P."/>
        </authorList>
    </citation>
    <scope>NUCLEOTIDE SEQUENCE</scope>
    <source>
        <strain evidence="1">PFS-109/04</strain>
        <tissue evidence="1">Leaf</tissue>
    </source>
</reference>
<accession>A0A8S9S9W3</accession>